<dbReference type="AlphaFoldDB" id="A0AAU9TRT6"/>
<protein>
    <submittedName>
        <fullName evidence="1">Uncharacterized protein</fullName>
    </submittedName>
</protein>
<keyword evidence="2" id="KW-1185">Reference proteome</keyword>
<dbReference type="EMBL" id="CAKOGL010000007">
    <property type="protein sequence ID" value="CAH2088506.1"/>
    <property type="molecule type" value="Genomic_DNA"/>
</dbReference>
<reference evidence="1" key="1">
    <citation type="submission" date="2022-03" db="EMBL/GenBank/DDBJ databases">
        <authorList>
            <person name="Tunstrom K."/>
        </authorList>
    </citation>
    <scope>NUCLEOTIDE SEQUENCE</scope>
</reference>
<organism evidence="1 2">
    <name type="scientific">Euphydryas editha</name>
    <name type="common">Edith's checkerspot</name>
    <dbReference type="NCBI Taxonomy" id="104508"/>
    <lineage>
        <taxon>Eukaryota</taxon>
        <taxon>Metazoa</taxon>
        <taxon>Ecdysozoa</taxon>
        <taxon>Arthropoda</taxon>
        <taxon>Hexapoda</taxon>
        <taxon>Insecta</taxon>
        <taxon>Pterygota</taxon>
        <taxon>Neoptera</taxon>
        <taxon>Endopterygota</taxon>
        <taxon>Lepidoptera</taxon>
        <taxon>Glossata</taxon>
        <taxon>Ditrysia</taxon>
        <taxon>Papilionoidea</taxon>
        <taxon>Nymphalidae</taxon>
        <taxon>Nymphalinae</taxon>
        <taxon>Euphydryas</taxon>
    </lineage>
</organism>
<sequence>MSTGDGSADEERKEEVILLALLLTRKRVAHIINYGINQSFGKITRYFSTSVISTAGADHAFSASGDRSQLIGVRSVERVRYIAGSEEAYLGGHWLQRTHAFRSHL</sequence>
<evidence type="ECO:0000313" key="2">
    <source>
        <dbReference type="Proteomes" id="UP001153954"/>
    </source>
</evidence>
<evidence type="ECO:0000313" key="1">
    <source>
        <dbReference type="EMBL" id="CAH2088506.1"/>
    </source>
</evidence>
<name>A0AAU9TRT6_EUPED</name>
<dbReference type="Proteomes" id="UP001153954">
    <property type="component" value="Unassembled WGS sequence"/>
</dbReference>
<accession>A0AAU9TRT6</accession>
<proteinExistence type="predicted"/>
<comment type="caution">
    <text evidence="1">The sequence shown here is derived from an EMBL/GenBank/DDBJ whole genome shotgun (WGS) entry which is preliminary data.</text>
</comment>
<gene>
    <name evidence="1" type="ORF">EEDITHA_LOCUS4661</name>
</gene>